<evidence type="ECO:0000313" key="9">
    <source>
        <dbReference type="EMBL" id="PON99658.1"/>
    </source>
</evidence>
<evidence type="ECO:0000256" key="2">
    <source>
        <dbReference type="ARBA" id="ARBA00022741"/>
    </source>
</evidence>
<dbReference type="SUPFAM" id="SSF52058">
    <property type="entry name" value="L domain-like"/>
    <property type="match status" value="1"/>
</dbReference>
<dbReference type="Pfam" id="PF23598">
    <property type="entry name" value="LRR_14"/>
    <property type="match status" value="1"/>
</dbReference>
<dbReference type="InterPro" id="IPR027417">
    <property type="entry name" value="P-loop_NTPase"/>
</dbReference>
<evidence type="ECO:0000256" key="3">
    <source>
        <dbReference type="ARBA" id="ARBA00022821"/>
    </source>
</evidence>
<name>A0A2P5FPD8_TREOI</name>
<sequence>MEFALVKFLIDVTSSVLLLLCGVQSEIEKIKVQKNHVESFIQSTESAIESSKTALNEVGQESVASLRNIVNDIEDVVDEFEFHTNERRSWNIFNKIINFPKTLIDVYRIATELQRINAEIRERNELRGPVAAQGGIIMSSTTPNSAPSHIAEGRARFGVSNLFLEDNELVGIEDKKKELMDLVLSGKPERTVISVIGMGGSGKTSLVANIFSSSQVKQQFHNCTAWVTVSHAKCTIENILKDTIRELFGAETSELTYRELVEKVVGFLDQKRYLVVLDDVWKVDNLSRELDVAFPPGSVGSRIILTTRDEDVGSILFGVGSMVRFRVEPLEDDKAMELFCRKAFPSHGRCPPQFEEIAHHFVKKCEGLPLGLVALGGLMSTKTEYGKWCGVLEHLNWELSKNPRLKMLQSILSLSYIDLPSHLKRCFLYCCVYPENYPLQRGRLVRLWIAEGFVELEGSGMTPEEMAERYVDDLVRRSLLQIFEDHSQGSPKALRMHDLLRHLAVRISQEKKFCAVYNGGKVWEERRLYRLSIQRNYGEEDQTRKAIEKFKVRSLIVSDQIDMHTSSLTSFLSGFKLLRVLDLKRSSTGPVLPNQVVKFYLLTYLNLKGTQVKKLPEDIGDLSNLQTLDIRQTQIRALPSGIVKLENLRHLLMCHNTSNDGHDQNFEIVCGTQAPPGICELKNLQVLDGIIVEIGSDLIKRLSTSMTQLKNIALTNLKEADGDDLCVLIERMKRIELLSLVTFNENEVLRIDSGNFGVSSPPSNPLNRLTTLTLGGKLEKLPFWFDRSDRYLINLKALHLHWSSLTDEDFFSRIGKLPNLAELVLRNAYEGQKLLFLEGFEKLRCLSLFYFPELNEIVIEKGVMPALGYFHIFHCEELKRPPSGVEHLHCLRELHLAGVSNELIERVREGGSDRSMVKHIRHIWHQGTFPEYLS</sequence>
<keyword evidence="4" id="KW-0732">Signal</keyword>
<dbReference type="InterPro" id="IPR058922">
    <property type="entry name" value="WHD_DRP"/>
</dbReference>
<evidence type="ECO:0000259" key="6">
    <source>
        <dbReference type="Pfam" id="PF18052"/>
    </source>
</evidence>
<dbReference type="Gene3D" id="3.40.50.300">
    <property type="entry name" value="P-loop containing nucleotide triphosphate hydrolases"/>
    <property type="match status" value="1"/>
</dbReference>
<dbReference type="AlphaFoldDB" id="A0A2P5FPD8"/>
<gene>
    <name evidence="9" type="ORF">TorRG33x02_044230</name>
</gene>
<dbReference type="Pfam" id="PF00931">
    <property type="entry name" value="NB-ARC"/>
    <property type="match status" value="1"/>
</dbReference>
<dbReference type="Gene3D" id="3.80.10.10">
    <property type="entry name" value="Ribonuclease Inhibitor"/>
    <property type="match status" value="1"/>
</dbReference>
<dbReference type="Pfam" id="PF23559">
    <property type="entry name" value="WHD_DRP"/>
    <property type="match status" value="1"/>
</dbReference>
<protein>
    <submittedName>
        <fullName evidence="9">NB-ARC domain, LRR domain containing protein</fullName>
    </submittedName>
</protein>
<dbReference type="OrthoDB" id="598235at2759"/>
<evidence type="ECO:0000256" key="4">
    <source>
        <dbReference type="SAM" id="SignalP"/>
    </source>
</evidence>
<dbReference type="SUPFAM" id="SSF52540">
    <property type="entry name" value="P-loop containing nucleoside triphosphate hydrolases"/>
    <property type="match status" value="1"/>
</dbReference>
<dbReference type="InterPro" id="IPR044974">
    <property type="entry name" value="Disease_R_plants"/>
</dbReference>
<dbReference type="GO" id="GO:0098542">
    <property type="term" value="P:defense response to other organism"/>
    <property type="evidence" value="ECO:0007669"/>
    <property type="project" value="TreeGrafter"/>
</dbReference>
<dbReference type="Gene3D" id="1.10.8.430">
    <property type="entry name" value="Helical domain of apoptotic protease-activating factors"/>
    <property type="match status" value="1"/>
</dbReference>
<dbReference type="FunFam" id="3.40.50.300:FF:001091">
    <property type="entry name" value="Probable disease resistance protein At1g61300"/>
    <property type="match status" value="1"/>
</dbReference>
<evidence type="ECO:0000313" key="10">
    <source>
        <dbReference type="Proteomes" id="UP000237000"/>
    </source>
</evidence>
<dbReference type="PRINTS" id="PR00364">
    <property type="entry name" value="DISEASERSIST"/>
</dbReference>
<feature type="domain" description="Disease resistance protein winged helix" evidence="7">
    <location>
        <begin position="432"/>
        <end position="504"/>
    </location>
</feature>
<evidence type="ECO:0000259" key="7">
    <source>
        <dbReference type="Pfam" id="PF23559"/>
    </source>
</evidence>
<keyword evidence="3" id="KW-0611">Plant defense</keyword>
<dbReference type="Gene3D" id="1.10.10.10">
    <property type="entry name" value="Winged helix-like DNA-binding domain superfamily/Winged helix DNA-binding domain"/>
    <property type="match status" value="1"/>
</dbReference>
<dbReference type="CDD" id="cd14798">
    <property type="entry name" value="RX-CC_like"/>
    <property type="match status" value="1"/>
</dbReference>
<dbReference type="InterPro" id="IPR038005">
    <property type="entry name" value="RX-like_CC"/>
</dbReference>
<dbReference type="InterPro" id="IPR002182">
    <property type="entry name" value="NB-ARC"/>
</dbReference>
<dbReference type="PANTHER" id="PTHR23155:SF1205">
    <property type="entry name" value="DISEASE RESISTANCE PROTEIN RPM1"/>
    <property type="match status" value="1"/>
</dbReference>
<feature type="domain" description="NB-ARC" evidence="5">
    <location>
        <begin position="175"/>
        <end position="346"/>
    </location>
</feature>
<dbReference type="Pfam" id="PF18052">
    <property type="entry name" value="Rx_N"/>
    <property type="match status" value="1"/>
</dbReference>
<keyword evidence="10" id="KW-1185">Reference proteome</keyword>
<organism evidence="9 10">
    <name type="scientific">Trema orientale</name>
    <name type="common">Charcoal tree</name>
    <name type="synonym">Celtis orientalis</name>
    <dbReference type="NCBI Taxonomy" id="63057"/>
    <lineage>
        <taxon>Eukaryota</taxon>
        <taxon>Viridiplantae</taxon>
        <taxon>Streptophyta</taxon>
        <taxon>Embryophyta</taxon>
        <taxon>Tracheophyta</taxon>
        <taxon>Spermatophyta</taxon>
        <taxon>Magnoliopsida</taxon>
        <taxon>eudicotyledons</taxon>
        <taxon>Gunneridae</taxon>
        <taxon>Pentapetalae</taxon>
        <taxon>rosids</taxon>
        <taxon>fabids</taxon>
        <taxon>Rosales</taxon>
        <taxon>Cannabaceae</taxon>
        <taxon>Trema</taxon>
    </lineage>
</organism>
<dbReference type="PANTHER" id="PTHR23155">
    <property type="entry name" value="DISEASE RESISTANCE PROTEIN RP"/>
    <property type="match status" value="1"/>
</dbReference>
<keyword evidence="2" id="KW-0547">Nucleotide-binding</keyword>
<accession>A0A2P5FPD8</accession>
<feature type="chain" id="PRO_5015135273" evidence="4">
    <location>
        <begin position="26"/>
        <end position="934"/>
    </location>
</feature>
<feature type="signal peptide" evidence="4">
    <location>
        <begin position="1"/>
        <end position="25"/>
    </location>
</feature>
<dbReference type="InterPro" id="IPR032675">
    <property type="entry name" value="LRR_dom_sf"/>
</dbReference>
<dbReference type="EMBL" id="JXTC01000017">
    <property type="protein sequence ID" value="PON99658.1"/>
    <property type="molecule type" value="Genomic_DNA"/>
</dbReference>
<evidence type="ECO:0000259" key="5">
    <source>
        <dbReference type="Pfam" id="PF00931"/>
    </source>
</evidence>
<feature type="domain" description="Disease resistance N-terminal" evidence="6">
    <location>
        <begin position="8"/>
        <end position="91"/>
    </location>
</feature>
<comment type="caution">
    <text evidence="9">The sequence shown here is derived from an EMBL/GenBank/DDBJ whole genome shotgun (WGS) entry which is preliminary data.</text>
</comment>
<dbReference type="GO" id="GO:0043531">
    <property type="term" value="F:ADP binding"/>
    <property type="evidence" value="ECO:0007669"/>
    <property type="project" value="InterPro"/>
</dbReference>
<dbReference type="InterPro" id="IPR042197">
    <property type="entry name" value="Apaf_helical"/>
</dbReference>
<dbReference type="InParanoid" id="A0A2P5FPD8"/>
<dbReference type="Gene3D" id="1.20.5.4130">
    <property type="match status" value="1"/>
</dbReference>
<dbReference type="InterPro" id="IPR041118">
    <property type="entry name" value="Rx_N"/>
</dbReference>
<proteinExistence type="predicted"/>
<feature type="domain" description="Disease resistance R13L4/SHOC-2-like LRR" evidence="8">
    <location>
        <begin position="551"/>
        <end position="896"/>
    </location>
</feature>
<dbReference type="Proteomes" id="UP000237000">
    <property type="component" value="Unassembled WGS sequence"/>
</dbReference>
<dbReference type="InterPro" id="IPR055414">
    <property type="entry name" value="LRR_R13L4/SHOC2-like"/>
</dbReference>
<evidence type="ECO:0000259" key="8">
    <source>
        <dbReference type="Pfam" id="PF23598"/>
    </source>
</evidence>
<evidence type="ECO:0000256" key="1">
    <source>
        <dbReference type="ARBA" id="ARBA00022737"/>
    </source>
</evidence>
<reference evidence="10" key="1">
    <citation type="submission" date="2016-06" db="EMBL/GenBank/DDBJ databases">
        <title>Parallel loss of symbiosis genes in relatives of nitrogen-fixing non-legume Parasponia.</title>
        <authorList>
            <person name="Van Velzen R."/>
            <person name="Holmer R."/>
            <person name="Bu F."/>
            <person name="Rutten L."/>
            <person name="Van Zeijl A."/>
            <person name="Liu W."/>
            <person name="Santuari L."/>
            <person name="Cao Q."/>
            <person name="Sharma T."/>
            <person name="Shen D."/>
            <person name="Roswanjaya Y."/>
            <person name="Wardhani T."/>
            <person name="Kalhor M.S."/>
            <person name="Jansen J."/>
            <person name="Van den Hoogen J."/>
            <person name="Gungor B."/>
            <person name="Hartog M."/>
            <person name="Hontelez J."/>
            <person name="Verver J."/>
            <person name="Yang W.-C."/>
            <person name="Schijlen E."/>
            <person name="Repin R."/>
            <person name="Schilthuizen M."/>
            <person name="Schranz E."/>
            <person name="Heidstra R."/>
            <person name="Miyata K."/>
            <person name="Fedorova E."/>
            <person name="Kohlen W."/>
            <person name="Bisseling T."/>
            <person name="Smit S."/>
            <person name="Geurts R."/>
        </authorList>
    </citation>
    <scope>NUCLEOTIDE SEQUENCE [LARGE SCALE GENOMIC DNA]</scope>
    <source>
        <strain evidence="10">cv. RG33-2</strain>
    </source>
</reference>
<dbReference type="FunFam" id="1.10.10.10:FF:000322">
    <property type="entry name" value="Probable disease resistance protein At1g63360"/>
    <property type="match status" value="1"/>
</dbReference>
<keyword evidence="1" id="KW-0677">Repeat</keyword>
<dbReference type="InterPro" id="IPR036388">
    <property type="entry name" value="WH-like_DNA-bd_sf"/>
</dbReference>